<dbReference type="GO" id="GO:0004190">
    <property type="term" value="F:aspartic-type endopeptidase activity"/>
    <property type="evidence" value="ECO:0007669"/>
    <property type="project" value="InterPro"/>
</dbReference>
<reference evidence="4" key="1">
    <citation type="submission" date="2021-02" db="EMBL/GenBank/DDBJ databases">
        <authorList>
            <person name="Nowell W R."/>
        </authorList>
    </citation>
    <scope>NUCLEOTIDE SEQUENCE</scope>
</reference>
<protein>
    <recommendedName>
        <fullName evidence="3">Peptidase A2 domain-containing protein</fullName>
    </recommendedName>
</protein>
<dbReference type="EMBL" id="CAJOBJ010367039">
    <property type="protein sequence ID" value="CAF5221589.1"/>
    <property type="molecule type" value="Genomic_DNA"/>
</dbReference>
<dbReference type="Proteomes" id="UP000681720">
    <property type="component" value="Unassembled WGS sequence"/>
</dbReference>
<feature type="region of interest" description="Disordered" evidence="2">
    <location>
        <begin position="1"/>
        <end position="23"/>
    </location>
</feature>
<evidence type="ECO:0000313" key="5">
    <source>
        <dbReference type="Proteomes" id="UP000681720"/>
    </source>
</evidence>
<feature type="non-terminal residue" evidence="4">
    <location>
        <position position="1"/>
    </location>
</feature>
<name>A0A8S3JS68_9BILA</name>
<dbReference type="SUPFAM" id="SSF50630">
    <property type="entry name" value="Acid proteases"/>
    <property type="match status" value="1"/>
</dbReference>
<evidence type="ECO:0000256" key="1">
    <source>
        <dbReference type="ARBA" id="ARBA00022801"/>
    </source>
</evidence>
<evidence type="ECO:0000259" key="3">
    <source>
        <dbReference type="PROSITE" id="PS50175"/>
    </source>
</evidence>
<proteinExistence type="predicted"/>
<dbReference type="Gene3D" id="2.40.70.10">
    <property type="entry name" value="Acid Proteases"/>
    <property type="match status" value="1"/>
</dbReference>
<evidence type="ECO:0000256" key="2">
    <source>
        <dbReference type="SAM" id="MobiDB-lite"/>
    </source>
</evidence>
<comment type="caution">
    <text evidence="4">The sequence shown here is derived from an EMBL/GenBank/DDBJ whole genome shotgun (WGS) entry which is preliminary data.</text>
</comment>
<organism evidence="4 5">
    <name type="scientific">Rotaria magnacalcarata</name>
    <dbReference type="NCBI Taxonomy" id="392030"/>
    <lineage>
        <taxon>Eukaryota</taxon>
        <taxon>Metazoa</taxon>
        <taxon>Spiralia</taxon>
        <taxon>Gnathifera</taxon>
        <taxon>Rotifera</taxon>
        <taxon>Eurotatoria</taxon>
        <taxon>Bdelloidea</taxon>
        <taxon>Philodinida</taxon>
        <taxon>Philodinidae</taxon>
        <taxon>Rotaria</taxon>
    </lineage>
</organism>
<dbReference type="AlphaFoldDB" id="A0A8S3JS68"/>
<evidence type="ECO:0000313" key="4">
    <source>
        <dbReference type="EMBL" id="CAF5221589.1"/>
    </source>
</evidence>
<dbReference type="InterPro" id="IPR021109">
    <property type="entry name" value="Peptidase_aspartic_dom_sf"/>
</dbReference>
<feature type="domain" description="Peptidase A2" evidence="3">
    <location>
        <begin position="75"/>
        <end position="155"/>
    </location>
</feature>
<sequence>MTEEALSSLRSPSSSSIPSTSVTLPASITTTSKDSLSSTTMVQTKSSVEISNSINDTDRLYCYLTTEAKINDIPGIVLLDTGSGVTIISSSHWKIINSGGPIAPYNGPEIQGPDGSSIGPEGRVVVQITLAGSTTHHPAVLARNFHHLILLGNDFMKS</sequence>
<keyword evidence="1" id="KW-0378">Hydrolase</keyword>
<dbReference type="PROSITE" id="PS50175">
    <property type="entry name" value="ASP_PROT_RETROV"/>
    <property type="match status" value="1"/>
</dbReference>
<gene>
    <name evidence="4" type="ORF">GIL414_LOCUS84623</name>
</gene>
<dbReference type="GO" id="GO:0006508">
    <property type="term" value="P:proteolysis"/>
    <property type="evidence" value="ECO:0007669"/>
    <property type="project" value="InterPro"/>
</dbReference>
<dbReference type="CDD" id="cd00303">
    <property type="entry name" value="retropepsin_like"/>
    <property type="match status" value="1"/>
</dbReference>
<accession>A0A8S3JS68</accession>
<dbReference type="InterPro" id="IPR001995">
    <property type="entry name" value="Peptidase_A2_cat"/>
</dbReference>